<dbReference type="FunCoup" id="B3RX37">
    <property type="interactions" value="234"/>
</dbReference>
<evidence type="ECO:0000256" key="3">
    <source>
        <dbReference type="ARBA" id="ARBA00022617"/>
    </source>
</evidence>
<dbReference type="InterPro" id="IPR036396">
    <property type="entry name" value="Cyt_P450_sf"/>
</dbReference>
<reference evidence="10 11" key="1">
    <citation type="journal article" date="2008" name="Nature">
        <title>The Trichoplax genome and the nature of placozoans.</title>
        <authorList>
            <person name="Srivastava M."/>
            <person name="Begovic E."/>
            <person name="Chapman J."/>
            <person name="Putnam N.H."/>
            <person name="Hellsten U."/>
            <person name="Kawashima T."/>
            <person name="Kuo A."/>
            <person name="Mitros T."/>
            <person name="Salamov A."/>
            <person name="Carpenter M.L."/>
            <person name="Signorovitch A.Y."/>
            <person name="Moreno M.A."/>
            <person name="Kamm K."/>
            <person name="Grimwood J."/>
            <person name="Schmutz J."/>
            <person name="Shapiro H."/>
            <person name="Grigoriev I.V."/>
            <person name="Buss L.W."/>
            <person name="Schierwater B."/>
            <person name="Dellaporta S.L."/>
            <person name="Rokhsar D.S."/>
        </authorList>
    </citation>
    <scope>NUCLEOTIDE SEQUENCE [LARGE SCALE GENOMIC DNA]</scope>
    <source>
        <strain evidence="10 11">Grell-BS-1999</strain>
    </source>
</reference>
<dbReference type="Proteomes" id="UP000009022">
    <property type="component" value="Unassembled WGS sequence"/>
</dbReference>
<dbReference type="GO" id="GO:0020037">
    <property type="term" value="F:heme binding"/>
    <property type="evidence" value="ECO:0007669"/>
    <property type="project" value="InterPro"/>
</dbReference>
<name>B3RX37_TRIAD</name>
<comment type="similarity">
    <text evidence="2 9">Belongs to the cytochrome P450 family.</text>
</comment>
<dbReference type="Pfam" id="PF00067">
    <property type="entry name" value="p450"/>
    <property type="match status" value="1"/>
</dbReference>
<dbReference type="PRINTS" id="PR00463">
    <property type="entry name" value="EP450I"/>
</dbReference>
<keyword evidence="6 8" id="KW-0408">Iron</keyword>
<keyword evidence="11" id="KW-1185">Reference proteome</keyword>
<evidence type="ECO:0000256" key="8">
    <source>
        <dbReference type="PIRSR" id="PIRSR602401-1"/>
    </source>
</evidence>
<protein>
    <recommendedName>
        <fullName evidence="12">Cytochrome P450</fullName>
    </recommendedName>
</protein>
<dbReference type="PhylomeDB" id="B3RX37"/>
<evidence type="ECO:0000256" key="1">
    <source>
        <dbReference type="ARBA" id="ARBA00001971"/>
    </source>
</evidence>
<dbReference type="OrthoDB" id="3945418at2759"/>
<dbReference type="PROSITE" id="PS00086">
    <property type="entry name" value="CYTOCHROME_P450"/>
    <property type="match status" value="1"/>
</dbReference>
<dbReference type="GeneID" id="6754343"/>
<evidence type="ECO:0000256" key="7">
    <source>
        <dbReference type="ARBA" id="ARBA00023033"/>
    </source>
</evidence>
<dbReference type="InterPro" id="IPR001128">
    <property type="entry name" value="Cyt_P450"/>
</dbReference>
<dbReference type="STRING" id="10228.B3RX37"/>
<dbReference type="HOGENOM" id="CLU_001570_28_3_1"/>
<dbReference type="GO" id="GO:0005506">
    <property type="term" value="F:iron ion binding"/>
    <property type="evidence" value="ECO:0007669"/>
    <property type="project" value="InterPro"/>
</dbReference>
<evidence type="ECO:0000256" key="4">
    <source>
        <dbReference type="ARBA" id="ARBA00022723"/>
    </source>
</evidence>
<accession>B3RX37</accession>
<dbReference type="SUPFAM" id="SSF48264">
    <property type="entry name" value="Cytochrome P450"/>
    <property type="match status" value="1"/>
</dbReference>
<evidence type="ECO:0000313" key="11">
    <source>
        <dbReference type="Proteomes" id="UP000009022"/>
    </source>
</evidence>
<evidence type="ECO:0000256" key="2">
    <source>
        <dbReference type="ARBA" id="ARBA00010617"/>
    </source>
</evidence>
<dbReference type="GO" id="GO:0004497">
    <property type="term" value="F:monooxygenase activity"/>
    <property type="evidence" value="ECO:0007669"/>
    <property type="project" value="UniProtKB-KW"/>
</dbReference>
<keyword evidence="3 8" id="KW-0349">Heme</keyword>
<dbReference type="InterPro" id="IPR002401">
    <property type="entry name" value="Cyt_P450_E_grp-I"/>
</dbReference>
<evidence type="ECO:0008006" key="12">
    <source>
        <dbReference type="Google" id="ProtNLM"/>
    </source>
</evidence>
<evidence type="ECO:0000256" key="6">
    <source>
        <dbReference type="ARBA" id="ARBA00023004"/>
    </source>
</evidence>
<dbReference type="Gene3D" id="1.10.630.10">
    <property type="entry name" value="Cytochrome P450"/>
    <property type="match status" value="1"/>
</dbReference>
<dbReference type="GO" id="GO:0016705">
    <property type="term" value="F:oxidoreductase activity, acting on paired donors, with incorporation or reduction of molecular oxygen"/>
    <property type="evidence" value="ECO:0007669"/>
    <property type="project" value="InterPro"/>
</dbReference>
<dbReference type="CDD" id="cd11054">
    <property type="entry name" value="CYP24A1-like"/>
    <property type="match status" value="1"/>
</dbReference>
<keyword evidence="4 8" id="KW-0479">Metal-binding</keyword>
<dbReference type="GO" id="GO:0005739">
    <property type="term" value="C:mitochondrion"/>
    <property type="evidence" value="ECO:0000318"/>
    <property type="project" value="GO_Central"/>
</dbReference>
<proteinExistence type="inferred from homology"/>
<dbReference type="PRINTS" id="PR00385">
    <property type="entry name" value="P450"/>
</dbReference>
<keyword evidence="7 9" id="KW-0503">Monooxygenase</keyword>
<evidence type="ECO:0000256" key="9">
    <source>
        <dbReference type="RuleBase" id="RU000461"/>
    </source>
</evidence>
<dbReference type="EMBL" id="DS985245">
    <property type="protein sequence ID" value="EDV24802.1"/>
    <property type="molecule type" value="Genomic_DNA"/>
</dbReference>
<dbReference type="PANTHER" id="PTHR24279:SF120">
    <property type="entry name" value="CYTOCHROME P450"/>
    <property type="match status" value="1"/>
</dbReference>
<dbReference type="eggNOG" id="KOG0159">
    <property type="taxonomic scope" value="Eukaryota"/>
</dbReference>
<feature type="binding site" description="axial binding residue" evidence="8">
    <location>
        <position position="390"/>
    </location>
    <ligand>
        <name>heme</name>
        <dbReference type="ChEBI" id="CHEBI:30413"/>
    </ligand>
    <ligandPart>
        <name>Fe</name>
        <dbReference type="ChEBI" id="CHEBI:18248"/>
    </ligandPart>
</feature>
<feature type="non-terminal residue" evidence="10">
    <location>
        <position position="1"/>
    </location>
</feature>
<gene>
    <name evidence="10" type="ORF">TRIADDRAFT_12737</name>
</gene>
<comment type="cofactor">
    <cofactor evidence="1 8">
        <name>heme</name>
        <dbReference type="ChEBI" id="CHEBI:30413"/>
    </cofactor>
</comment>
<sequence>QKYGPVFRDKIGPLSYVFVYKPEDVAKVFQAEGKYPARGPTLPWLIYRKQRKKAKGLLLAEGKEWRKFRSVTDKKLLKVKDVSAYSDRINNVITDFFIHLDKKRQDDNIDGEVRDLKDSLYKWSFETINTILYNRKLGTFEDPPNPIAEKFYRSVCSMFDKSNDIISLPPYYKYIKTKRWNDYCKIWDTMFETAEQLVDEEYQNLQQSITEDSRKSFDLRRSEEIEFLPYVLLRSELNKDEIVGNIMDLMIGGVDTSANTMLWTLYILGKHPDIQEKLYQEIRSVLKKGEYPDSLSVQKMPYLRGLLKESERMYPIAIATVRILDKDTVLGGYQVPAKTKIFVGYHMMSFDESFHDEPTKIKPERWIRSSSQHRFNPFSHTAFSFGPRMCVGRRIAELEMQLLLARVI</sequence>
<dbReference type="CTD" id="6754343"/>
<dbReference type="AlphaFoldDB" id="B3RX37"/>
<feature type="non-terminal residue" evidence="10">
    <location>
        <position position="408"/>
    </location>
</feature>
<evidence type="ECO:0000256" key="5">
    <source>
        <dbReference type="ARBA" id="ARBA00023002"/>
    </source>
</evidence>
<dbReference type="KEGG" id="tad:TRIADDRAFT_12737"/>
<dbReference type="InterPro" id="IPR017972">
    <property type="entry name" value="Cyt_P450_CS"/>
</dbReference>
<dbReference type="InterPro" id="IPR050479">
    <property type="entry name" value="CYP11_CYP27_families"/>
</dbReference>
<evidence type="ECO:0000313" key="10">
    <source>
        <dbReference type="EMBL" id="EDV24802.1"/>
    </source>
</evidence>
<organism evidence="10 11">
    <name type="scientific">Trichoplax adhaerens</name>
    <name type="common">Trichoplax reptans</name>
    <dbReference type="NCBI Taxonomy" id="10228"/>
    <lineage>
        <taxon>Eukaryota</taxon>
        <taxon>Metazoa</taxon>
        <taxon>Placozoa</taxon>
        <taxon>Uniplacotomia</taxon>
        <taxon>Trichoplacea</taxon>
        <taxon>Trichoplacidae</taxon>
        <taxon>Trichoplax</taxon>
    </lineage>
</organism>
<dbReference type="InParanoid" id="B3RX37"/>
<dbReference type="OMA" id="CIKEREH"/>
<dbReference type="PANTHER" id="PTHR24279">
    <property type="entry name" value="CYTOCHROME P450"/>
    <property type="match status" value="1"/>
</dbReference>
<keyword evidence="5 9" id="KW-0560">Oxidoreductase</keyword>
<dbReference type="RefSeq" id="XP_002112692.1">
    <property type="nucleotide sequence ID" value="XM_002112656.1"/>
</dbReference>